<evidence type="ECO:0008006" key="5">
    <source>
        <dbReference type="Google" id="ProtNLM"/>
    </source>
</evidence>
<keyword evidence="2" id="KW-1133">Transmembrane helix</keyword>
<dbReference type="AlphaFoldDB" id="A0A8J6CG68"/>
<sequence>MWGKVDDAPPAMLISSPKPPAQWGQLGAMDGASARAALANGALHSARPASHWGQVLDAPAAPPASTAVEASARASARAPSPRPARYGPEARDERPLQPPPDLLSREERRAMLSTDGALAPPSAAARAEALAREERLLPKPPPQRGSLATDDTVGEWDDDEHEWDAAAAAGGAGESVRRARRAKPPAPLPAPAPVAAAPGMAGSDWLAFGCGGHAPPPERTPPPPAARTTSSARLSDRARGSAESTCGSAERSARRARRNSWLTGSSWGALGGCAAPANAPPPASGPRLPPDERPPPQPTPASGMVARSPPPSAARRGDDRPLKPPPDHPRGSASEPLPAAASARSAAPPVRRLPPDERSLPPPTVGCAPEPRARADAPAVSHRTRASPDERPLRPPPDYDPQPRPPPPPPTPPPPFDAVGEPPARAGGARAAAHRHVGAACFGCMDSDGDARCGACCATPSFAASVRQPPQPQPPMRETADGRALGGSGCGSAHVLPLPAARAPYGADWEGEGLPAPSPGGVYLNEAQAQLITACMLSLAHAAAPSGAGVFPHEAARHEAQPSRAAPALPRLSIPSHPTREQPGAQPPRPHELAGEQRDVYVHEDALGFHSPAGAALSDLPAALHAWASALLASARAAARPAAAAPSVQGRSATLKLLRSDTYTLPILLRAPTVSQIRNDALAHDGFALLVGLPAVCVSWLLAASSAEWAVLHVVVYAAYLFADSVWLGAFPHVVRSVLPLAVHHCLCLALCAAALLTPDLAEYAHWLTALEANSVLMALRRYQPDSRPLDIAYFGSYVALRLLWFPAAVCVALVELQPGGRLSAGVIAVCGYLYVLQLWWAAFTVPWPASWASALAISRPHAKGAEPGEPELL</sequence>
<feature type="region of interest" description="Disordered" evidence="1">
    <location>
        <begin position="465"/>
        <end position="485"/>
    </location>
</feature>
<dbReference type="EMBL" id="JAGTXO010000004">
    <property type="protein sequence ID" value="KAG8468755.1"/>
    <property type="molecule type" value="Genomic_DNA"/>
</dbReference>
<feature type="region of interest" description="Disordered" evidence="1">
    <location>
        <begin position="54"/>
        <end position="431"/>
    </location>
</feature>
<gene>
    <name evidence="3" type="ORF">KFE25_013838</name>
</gene>
<feature type="region of interest" description="Disordered" evidence="1">
    <location>
        <begin position="1"/>
        <end position="26"/>
    </location>
</feature>
<dbReference type="OMA" id="WHESSTP"/>
<feature type="compositionally biased region" description="Pro residues" evidence="1">
    <location>
        <begin position="394"/>
        <end position="416"/>
    </location>
</feature>
<feature type="transmembrane region" description="Helical" evidence="2">
    <location>
        <begin position="738"/>
        <end position="758"/>
    </location>
</feature>
<feature type="compositionally biased region" description="Low complexity" evidence="1">
    <location>
        <begin position="117"/>
        <end position="128"/>
    </location>
</feature>
<name>A0A8J6CG68_DIALT</name>
<evidence type="ECO:0000256" key="2">
    <source>
        <dbReference type="SAM" id="Phobius"/>
    </source>
</evidence>
<feature type="transmembrane region" description="Helical" evidence="2">
    <location>
        <begin position="792"/>
        <end position="815"/>
    </location>
</feature>
<feature type="compositionally biased region" description="Low complexity" evidence="1">
    <location>
        <begin position="332"/>
        <end position="350"/>
    </location>
</feature>
<feature type="region of interest" description="Disordered" evidence="1">
    <location>
        <begin position="555"/>
        <end position="592"/>
    </location>
</feature>
<dbReference type="Proteomes" id="UP000751190">
    <property type="component" value="Unassembled WGS sequence"/>
</dbReference>
<keyword evidence="4" id="KW-1185">Reference proteome</keyword>
<accession>A0A8J6CG68</accession>
<evidence type="ECO:0000256" key="1">
    <source>
        <dbReference type="SAM" id="MobiDB-lite"/>
    </source>
</evidence>
<proteinExistence type="predicted"/>
<reference evidence="3" key="1">
    <citation type="submission" date="2021-05" db="EMBL/GenBank/DDBJ databases">
        <title>The genome of the haptophyte Pavlova lutheri (Diacronema luteri, Pavlovales) - a model for lipid biosynthesis in eukaryotic algae.</title>
        <authorList>
            <person name="Hulatt C.J."/>
            <person name="Posewitz M.C."/>
        </authorList>
    </citation>
    <scope>NUCLEOTIDE SEQUENCE</scope>
    <source>
        <strain evidence="3">NIVA-4/92</strain>
    </source>
</reference>
<feature type="compositionally biased region" description="Acidic residues" evidence="1">
    <location>
        <begin position="152"/>
        <end position="162"/>
    </location>
</feature>
<feature type="compositionally biased region" description="Pro residues" evidence="1">
    <location>
        <begin position="214"/>
        <end position="225"/>
    </location>
</feature>
<feature type="compositionally biased region" description="Low complexity" evidence="1">
    <location>
        <begin position="418"/>
        <end position="431"/>
    </location>
</feature>
<feature type="transmembrane region" description="Helical" evidence="2">
    <location>
        <begin position="709"/>
        <end position="731"/>
    </location>
</feature>
<evidence type="ECO:0000313" key="3">
    <source>
        <dbReference type="EMBL" id="KAG8468755.1"/>
    </source>
</evidence>
<comment type="caution">
    <text evidence="3">The sequence shown here is derived from an EMBL/GenBank/DDBJ whole genome shotgun (WGS) entry which is preliminary data.</text>
</comment>
<keyword evidence="2" id="KW-0812">Transmembrane</keyword>
<feature type="compositionally biased region" description="Basic and acidic residues" evidence="1">
    <location>
        <begin position="315"/>
        <end position="330"/>
    </location>
</feature>
<evidence type="ECO:0000313" key="4">
    <source>
        <dbReference type="Proteomes" id="UP000751190"/>
    </source>
</evidence>
<feature type="compositionally biased region" description="Low complexity" evidence="1">
    <location>
        <begin position="63"/>
        <end position="85"/>
    </location>
</feature>
<feature type="compositionally biased region" description="Pro residues" evidence="1">
    <location>
        <begin position="278"/>
        <end position="288"/>
    </location>
</feature>
<protein>
    <recommendedName>
        <fullName evidence="5">TLC domain-containing protein</fullName>
    </recommendedName>
</protein>
<feature type="transmembrane region" description="Helical" evidence="2">
    <location>
        <begin position="827"/>
        <end position="850"/>
    </location>
</feature>
<organism evidence="3 4">
    <name type="scientific">Diacronema lutheri</name>
    <name type="common">Unicellular marine alga</name>
    <name type="synonym">Monochrysis lutheri</name>
    <dbReference type="NCBI Taxonomy" id="2081491"/>
    <lineage>
        <taxon>Eukaryota</taxon>
        <taxon>Haptista</taxon>
        <taxon>Haptophyta</taxon>
        <taxon>Pavlovophyceae</taxon>
        <taxon>Pavlovales</taxon>
        <taxon>Pavlovaceae</taxon>
        <taxon>Diacronema</taxon>
    </lineage>
</organism>
<keyword evidence="2" id="KW-0472">Membrane</keyword>